<feature type="transmembrane region" description="Helical" evidence="6">
    <location>
        <begin position="139"/>
        <end position="156"/>
    </location>
</feature>
<reference evidence="8 9" key="1">
    <citation type="submission" date="2019-02" db="EMBL/GenBank/DDBJ databases">
        <authorList>
            <person name="Lehtovirta-Morley E L."/>
        </authorList>
    </citation>
    <scope>NUCLEOTIDE SEQUENCE [LARGE SCALE GENOMIC DNA]</scope>
    <source>
        <strain evidence="8">NFRAN1</strain>
    </source>
</reference>
<proteinExistence type="predicted"/>
<organism evidence="8 9">
    <name type="scientific">Candidatus Nitrosocosmicus franklandianus</name>
    <dbReference type="NCBI Taxonomy" id="1798806"/>
    <lineage>
        <taxon>Archaea</taxon>
        <taxon>Nitrososphaerota</taxon>
        <taxon>Nitrososphaeria</taxon>
        <taxon>Nitrososphaerales</taxon>
        <taxon>Nitrososphaeraceae</taxon>
        <taxon>Candidatus Nitrosocosmicus</taxon>
    </lineage>
</organism>
<dbReference type="SUPFAM" id="SSF103473">
    <property type="entry name" value="MFS general substrate transporter"/>
    <property type="match status" value="1"/>
</dbReference>
<evidence type="ECO:0000256" key="1">
    <source>
        <dbReference type="ARBA" id="ARBA00004141"/>
    </source>
</evidence>
<keyword evidence="3 6" id="KW-0812">Transmembrane</keyword>
<accession>A0A484I9K5</accession>
<keyword evidence="5 6" id="KW-0472">Membrane</keyword>
<keyword evidence="2" id="KW-0813">Transport</keyword>
<dbReference type="KEGG" id="nfn:NFRAN_0054"/>
<dbReference type="GO" id="GO:0016020">
    <property type="term" value="C:membrane"/>
    <property type="evidence" value="ECO:0007669"/>
    <property type="project" value="UniProtKB-SubCell"/>
</dbReference>
<evidence type="ECO:0000256" key="6">
    <source>
        <dbReference type="SAM" id="Phobius"/>
    </source>
</evidence>
<dbReference type="InterPro" id="IPR011701">
    <property type="entry name" value="MFS"/>
</dbReference>
<evidence type="ECO:0000256" key="5">
    <source>
        <dbReference type="ARBA" id="ARBA00023136"/>
    </source>
</evidence>
<dbReference type="Gene3D" id="1.20.1250.20">
    <property type="entry name" value="MFS general substrate transporter like domains"/>
    <property type="match status" value="1"/>
</dbReference>
<dbReference type="InterPro" id="IPR036259">
    <property type="entry name" value="MFS_trans_sf"/>
</dbReference>
<dbReference type="Proteomes" id="UP000294299">
    <property type="component" value="Chromosome NFRAN"/>
</dbReference>
<dbReference type="EMBL" id="LR216287">
    <property type="protein sequence ID" value="VFJ12375.1"/>
    <property type="molecule type" value="Genomic_DNA"/>
</dbReference>
<evidence type="ECO:0000259" key="7">
    <source>
        <dbReference type="PROSITE" id="PS50850"/>
    </source>
</evidence>
<keyword evidence="9" id="KW-1185">Reference proteome</keyword>
<feature type="transmembrane region" description="Helical" evidence="6">
    <location>
        <begin position="101"/>
        <end position="119"/>
    </location>
</feature>
<evidence type="ECO:0000256" key="4">
    <source>
        <dbReference type="ARBA" id="ARBA00022989"/>
    </source>
</evidence>
<feature type="transmembrane region" description="Helical" evidence="6">
    <location>
        <begin position="168"/>
        <end position="184"/>
    </location>
</feature>
<comment type="subcellular location">
    <subcellularLocation>
        <location evidence="1">Membrane</location>
        <topology evidence="1">Multi-pass membrane protein</topology>
    </subcellularLocation>
</comment>
<feature type="transmembrane region" description="Helical" evidence="6">
    <location>
        <begin position="256"/>
        <end position="274"/>
    </location>
</feature>
<protein>
    <submittedName>
        <fullName evidence="8">MFS transporter</fullName>
    </submittedName>
</protein>
<evidence type="ECO:0000256" key="2">
    <source>
        <dbReference type="ARBA" id="ARBA00022448"/>
    </source>
</evidence>
<feature type="domain" description="Major facilitator superfamily (MFS) profile" evidence="7">
    <location>
        <begin position="1"/>
        <end position="278"/>
    </location>
</feature>
<dbReference type="GO" id="GO:0022857">
    <property type="term" value="F:transmembrane transporter activity"/>
    <property type="evidence" value="ECO:0007669"/>
    <property type="project" value="InterPro"/>
</dbReference>
<dbReference type="InterPro" id="IPR020846">
    <property type="entry name" value="MFS_dom"/>
</dbReference>
<evidence type="ECO:0000313" key="8">
    <source>
        <dbReference type="EMBL" id="VFJ12375.1"/>
    </source>
</evidence>
<gene>
    <name evidence="8" type="ORF">NFRAN_0054</name>
</gene>
<keyword evidence="4 6" id="KW-1133">Transmembrane helix</keyword>
<dbReference type="PANTHER" id="PTHR23504">
    <property type="entry name" value="MAJOR FACILITATOR SUPERFAMILY DOMAIN-CONTAINING PROTEIN 10"/>
    <property type="match status" value="1"/>
</dbReference>
<feature type="transmembrane region" description="Helical" evidence="6">
    <location>
        <begin position="30"/>
        <end position="48"/>
    </location>
</feature>
<dbReference type="Pfam" id="PF07690">
    <property type="entry name" value="MFS_1"/>
    <property type="match status" value="1"/>
</dbReference>
<evidence type="ECO:0000313" key="9">
    <source>
        <dbReference type="Proteomes" id="UP000294299"/>
    </source>
</evidence>
<sequence length="280" mass="30532">MAISSNLGFIVGPALAGILGSTAYEELLPVLAAVLISFAAVVVIAFKLKESKFATAITTSKINLREETSIRKIFACEPKPCYKPNNPNNLSILDVFRLKNLSFLLVLYFFIFLGFNVFYTAFPIHAVTSLKWSSTEMGLYYFVLSGVTILVQGPILRKALQKFSEEKLFIIGSFILGVNFLLSIPNSTILVYVALIFFAVGNGLSWPSFMSILSKHAGTVHQGVIQGVGGSMGSLDSIIGLITGGILYNLIGSNTFLVSAVFIFIVFIMSFRLLNIVKQT</sequence>
<dbReference type="PANTHER" id="PTHR23504:SF15">
    <property type="entry name" value="MAJOR FACILITATOR SUPERFAMILY (MFS) PROFILE DOMAIN-CONTAINING PROTEIN"/>
    <property type="match status" value="1"/>
</dbReference>
<name>A0A484I9K5_9ARCH</name>
<dbReference type="PROSITE" id="PS50850">
    <property type="entry name" value="MFS"/>
    <property type="match status" value="1"/>
</dbReference>
<feature type="transmembrane region" description="Helical" evidence="6">
    <location>
        <begin position="7"/>
        <end position="24"/>
    </location>
</feature>
<dbReference type="AlphaFoldDB" id="A0A484I9K5"/>
<evidence type="ECO:0000256" key="3">
    <source>
        <dbReference type="ARBA" id="ARBA00022692"/>
    </source>
</evidence>